<accession>A0A7W7A089</accession>
<organism evidence="1 2">
    <name type="scientific">Rhizobium leucaenae</name>
    <dbReference type="NCBI Taxonomy" id="29450"/>
    <lineage>
        <taxon>Bacteria</taxon>
        <taxon>Pseudomonadati</taxon>
        <taxon>Pseudomonadota</taxon>
        <taxon>Alphaproteobacteria</taxon>
        <taxon>Hyphomicrobiales</taxon>
        <taxon>Rhizobiaceae</taxon>
        <taxon>Rhizobium/Agrobacterium group</taxon>
        <taxon>Rhizobium</taxon>
    </lineage>
</organism>
<sequence length="43" mass="4793">MDALANKIDREREELAADFSAASGKILVPALELIDDFDRRVMS</sequence>
<proteinExistence type="predicted"/>
<protein>
    <submittedName>
        <fullName evidence="1">Uncharacterized protein</fullName>
    </submittedName>
</protein>
<gene>
    <name evidence="1" type="ORF">GGE60_005551</name>
</gene>
<name>A0A7W7A089_9HYPH</name>
<keyword evidence="2" id="KW-1185">Reference proteome</keyword>
<dbReference type="Proteomes" id="UP000543836">
    <property type="component" value="Unassembled WGS sequence"/>
</dbReference>
<reference evidence="1 2" key="1">
    <citation type="submission" date="2020-08" db="EMBL/GenBank/DDBJ databases">
        <title>Genomic Encyclopedia of Type Strains, Phase IV (KMG-V): Genome sequencing to study the core and pangenomes of soil and plant-associated prokaryotes.</title>
        <authorList>
            <person name="Whitman W."/>
        </authorList>
    </citation>
    <scope>NUCLEOTIDE SEQUENCE [LARGE SCALE GENOMIC DNA]</scope>
    <source>
        <strain evidence="1 2">SEMIA 492</strain>
    </source>
</reference>
<dbReference type="RefSeq" id="WP_280750648.1">
    <property type="nucleotide sequence ID" value="NZ_JACIIG010000024.1"/>
</dbReference>
<evidence type="ECO:0000313" key="1">
    <source>
        <dbReference type="EMBL" id="MBB4571390.1"/>
    </source>
</evidence>
<dbReference type="AlphaFoldDB" id="A0A7W7A089"/>
<comment type="caution">
    <text evidence="1">The sequence shown here is derived from an EMBL/GenBank/DDBJ whole genome shotgun (WGS) entry which is preliminary data.</text>
</comment>
<dbReference type="EMBL" id="JACIIG010000024">
    <property type="protein sequence ID" value="MBB4571390.1"/>
    <property type="molecule type" value="Genomic_DNA"/>
</dbReference>
<evidence type="ECO:0000313" key="2">
    <source>
        <dbReference type="Proteomes" id="UP000543836"/>
    </source>
</evidence>